<dbReference type="InterPro" id="IPR050855">
    <property type="entry name" value="NDM-1-like"/>
</dbReference>
<dbReference type="RefSeq" id="WP_012797768.1">
    <property type="nucleotide sequence ID" value="NC_013165.1"/>
</dbReference>
<evidence type="ECO:0000313" key="2">
    <source>
        <dbReference type="EMBL" id="ACV21663.1"/>
    </source>
</evidence>
<dbReference type="SMART" id="SM00849">
    <property type="entry name" value="Lactamase_B"/>
    <property type="match status" value="1"/>
</dbReference>
<dbReference type="InterPro" id="IPR001279">
    <property type="entry name" value="Metallo-B-lactamas"/>
</dbReference>
<dbReference type="AlphaFoldDB" id="C7N3S2"/>
<evidence type="ECO:0000259" key="1">
    <source>
        <dbReference type="SMART" id="SM00849"/>
    </source>
</evidence>
<keyword evidence="2" id="KW-0378">Hydrolase</keyword>
<dbReference type="Pfam" id="PF00753">
    <property type="entry name" value="Lactamase_B"/>
    <property type="match status" value="1"/>
</dbReference>
<dbReference type="InterPro" id="IPR036866">
    <property type="entry name" value="RibonucZ/Hydroxyglut_hydro"/>
</dbReference>
<dbReference type="EMBL" id="CP001684">
    <property type="protein sequence ID" value="ACV21663.1"/>
    <property type="molecule type" value="Genomic_DNA"/>
</dbReference>
<dbReference type="STRING" id="471855.Shel_06040"/>
<gene>
    <name evidence="2" type="ordered locus">Shel_06040</name>
</gene>
<organism evidence="2 3">
    <name type="scientific">Slackia heliotrinireducens (strain ATCC 29202 / DSM 20476 / NCTC 11029 / RHS 1)</name>
    <name type="common">Peptococcus heliotrinreducens</name>
    <dbReference type="NCBI Taxonomy" id="471855"/>
    <lineage>
        <taxon>Bacteria</taxon>
        <taxon>Bacillati</taxon>
        <taxon>Actinomycetota</taxon>
        <taxon>Coriobacteriia</taxon>
        <taxon>Eggerthellales</taxon>
        <taxon>Eggerthellaceae</taxon>
        <taxon>Slackia</taxon>
    </lineage>
</organism>
<sequence length="303" mass="34521">MKWRTPERRPYYAKYERVAIEHDAGWFECYRLPDSVFAICEPQHLQEVNMFLIVGDDRALLLDTGLGMCDVKAVVDELYQGPLQVINCHRHFDHTGNNWRFPEVLAADAPGVAEQAATGIPHEFLANQTDPDMFLFDFPAGLDPDTFCVRPYRVRPVADGHVFDLGGREIEVVYTPGHTEDSLMLYDRTHDILFGGDMVYLAAIYVEFDNDFMGHSDIAGYIESLRMLEQKFPQVKTVYASHNDFVVDPKAIPVLREALQAVHDGVIQGEPLSDPKWGYWGDPEVLVQYFFDGFSVIARQGQR</sequence>
<keyword evidence="3" id="KW-1185">Reference proteome</keyword>
<dbReference type="SUPFAM" id="SSF56281">
    <property type="entry name" value="Metallo-hydrolase/oxidoreductase"/>
    <property type="match status" value="1"/>
</dbReference>
<dbReference type="PANTHER" id="PTHR42951:SF4">
    <property type="entry name" value="ACYL-COENZYME A THIOESTERASE MBLAC2"/>
    <property type="match status" value="1"/>
</dbReference>
<evidence type="ECO:0000313" key="3">
    <source>
        <dbReference type="Proteomes" id="UP000002026"/>
    </source>
</evidence>
<feature type="domain" description="Metallo-beta-lactamase" evidence="1">
    <location>
        <begin position="47"/>
        <end position="242"/>
    </location>
</feature>
<dbReference type="HOGENOM" id="CLU_030571_0_0_11"/>
<proteinExistence type="predicted"/>
<dbReference type="eggNOG" id="COG0491">
    <property type="taxonomic scope" value="Bacteria"/>
</dbReference>
<accession>C7N3S2</accession>
<reference evidence="2 3" key="1">
    <citation type="journal article" date="2009" name="Stand. Genomic Sci.">
        <title>Complete genome sequence of Slackia heliotrinireducens type strain (RHS 1).</title>
        <authorList>
            <person name="Pukall R."/>
            <person name="Lapidus A."/>
            <person name="Nolan M."/>
            <person name="Copeland A."/>
            <person name="Glavina Del Rio T."/>
            <person name="Lucas S."/>
            <person name="Chen F."/>
            <person name="Tice H."/>
            <person name="Cheng J.F."/>
            <person name="Chertkov O."/>
            <person name="Bruce D."/>
            <person name="Goodwin L."/>
            <person name="Kuske C."/>
            <person name="Brettin T."/>
            <person name="Detter J.C."/>
            <person name="Han C."/>
            <person name="Pitluck S."/>
            <person name="Pati A."/>
            <person name="Mavrommatis K."/>
            <person name="Ivanova N."/>
            <person name="Ovchinnikova G."/>
            <person name="Chen A."/>
            <person name="Palaniappan K."/>
            <person name="Schneider S."/>
            <person name="Rohde M."/>
            <person name="Chain P."/>
            <person name="D'haeseleer P."/>
            <person name="Goker M."/>
            <person name="Bristow J."/>
            <person name="Eisen J.A."/>
            <person name="Markowitz V."/>
            <person name="Kyrpides N.C."/>
            <person name="Klenk H.P."/>
            <person name="Hugenholtz P."/>
        </authorList>
    </citation>
    <scope>NUCLEOTIDE SEQUENCE [LARGE SCALE GENOMIC DNA]</scope>
    <source>
        <strain evidence="3">ATCC 29202 / DSM 20476 / NCTC 11029 / RHS 1</strain>
    </source>
</reference>
<dbReference type="PANTHER" id="PTHR42951">
    <property type="entry name" value="METALLO-BETA-LACTAMASE DOMAIN-CONTAINING"/>
    <property type="match status" value="1"/>
</dbReference>
<dbReference type="Gene3D" id="3.60.15.10">
    <property type="entry name" value="Ribonuclease Z/Hydroxyacylglutathione hydrolase-like"/>
    <property type="match status" value="1"/>
</dbReference>
<dbReference type="GO" id="GO:0016787">
    <property type="term" value="F:hydrolase activity"/>
    <property type="evidence" value="ECO:0007669"/>
    <property type="project" value="UniProtKB-KW"/>
</dbReference>
<name>C7N3S2_SLAHD</name>
<protein>
    <submittedName>
        <fullName evidence="2">Zn-dependent hydrolase, glyoxylase</fullName>
    </submittedName>
</protein>
<dbReference type="Proteomes" id="UP000002026">
    <property type="component" value="Chromosome"/>
</dbReference>
<dbReference type="KEGG" id="shi:Shel_06040"/>